<organism evidence="2 3">
    <name type="scientific">Mucilaginibacter gracilis</name>
    <dbReference type="NCBI Taxonomy" id="423350"/>
    <lineage>
        <taxon>Bacteria</taxon>
        <taxon>Pseudomonadati</taxon>
        <taxon>Bacteroidota</taxon>
        <taxon>Sphingobacteriia</taxon>
        <taxon>Sphingobacteriales</taxon>
        <taxon>Sphingobacteriaceae</taxon>
        <taxon>Mucilaginibacter</taxon>
    </lineage>
</organism>
<name>A0A495ITI0_9SPHI</name>
<reference evidence="2 3" key="1">
    <citation type="submission" date="2018-10" db="EMBL/GenBank/DDBJ databases">
        <title>Genomic Encyclopedia of Archaeal and Bacterial Type Strains, Phase II (KMG-II): from individual species to whole genera.</title>
        <authorList>
            <person name="Goeker M."/>
        </authorList>
    </citation>
    <scope>NUCLEOTIDE SEQUENCE [LARGE SCALE GENOMIC DNA]</scope>
    <source>
        <strain evidence="2 3">DSM 18602</strain>
    </source>
</reference>
<protein>
    <submittedName>
        <fullName evidence="2">KAP-like P-loop domain-containing protein</fullName>
    </submittedName>
</protein>
<comment type="caution">
    <text evidence="2">The sequence shown here is derived from an EMBL/GenBank/DDBJ whole genome shotgun (WGS) entry which is preliminary data.</text>
</comment>
<feature type="domain" description="KAP NTPase" evidence="1">
    <location>
        <begin position="21"/>
        <end position="272"/>
    </location>
</feature>
<dbReference type="AlphaFoldDB" id="A0A495ITI0"/>
<keyword evidence="3" id="KW-1185">Reference proteome</keyword>
<sequence length="630" mass="72244">MYIYNSEPANLIMLKNSHVTNYLDYYCTLSNSPEFAVMLRGNWGSGKSWFIKKYIESHSPENFLYVSLYGVTSYAEIEESFFAQLHPFLASKGMKFAGKLLKGVIKTTIKIDLDTAKKDELTIGGGLPDIRLPDYLSKLDGKILVFDDLERCSIPIYQIMGYINQFVETSGMKTILVANEDEIVKLDEEQDSKDNARRYLTIKEKLVGKSFEIETDMEAALDDFIGLVPDEESRAYLNTHKFLIVILFIMAGYKNLRHLKQALLDFDRFYELLDNEVKNCEDLMDHLFNLFLLISFEIKKGAIHEDDLEQLFSFSHLVRKETDGKSKTQVIRAKYPIFKTFGFHPLEGSTWTRLFKAGTVDRNELNQELKATSYLSKEEQPEWKRLYFFKSLKDEELNPVFDVVYAEFAALSINNPYYIIQITGILLFLTSHKLIEFDQDTIIQLGKGNLNAMKARGELEIQNPDEFPGDHSHSLGYAGIEQTEFKAFLKYAADMVKQNELEKQPIKAGELMSALKTSVKSFTDKLKADRPANLDYVRFPVLKHVDAVEFVDHFLTLSNSDKIAISDALETRYSYSYSRQLQPEKAWLQEVLELLTAKKGAYHGKISGYDLEHIIIPAISKSISTIPDTQ</sequence>
<accession>A0A495ITI0</accession>
<proteinExistence type="predicted"/>
<evidence type="ECO:0000313" key="2">
    <source>
        <dbReference type="EMBL" id="RKR80086.1"/>
    </source>
</evidence>
<dbReference type="Pfam" id="PF07693">
    <property type="entry name" value="KAP_NTPase"/>
    <property type="match status" value="1"/>
</dbReference>
<dbReference type="SUPFAM" id="SSF52540">
    <property type="entry name" value="P-loop containing nucleoside triphosphate hydrolases"/>
    <property type="match status" value="1"/>
</dbReference>
<evidence type="ECO:0000259" key="1">
    <source>
        <dbReference type="Pfam" id="PF07693"/>
    </source>
</evidence>
<dbReference type="InterPro" id="IPR027417">
    <property type="entry name" value="P-loop_NTPase"/>
</dbReference>
<dbReference type="EMBL" id="RBKU01000001">
    <property type="protein sequence ID" value="RKR80086.1"/>
    <property type="molecule type" value="Genomic_DNA"/>
</dbReference>
<gene>
    <name evidence="2" type="ORF">BDD43_0179</name>
</gene>
<dbReference type="Proteomes" id="UP000268007">
    <property type="component" value="Unassembled WGS sequence"/>
</dbReference>
<evidence type="ECO:0000313" key="3">
    <source>
        <dbReference type="Proteomes" id="UP000268007"/>
    </source>
</evidence>
<dbReference type="InterPro" id="IPR011646">
    <property type="entry name" value="KAP_P-loop"/>
</dbReference>